<keyword evidence="6" id="KW-1185">Reference proteome</keyword>
<evidence type="ECO:0000256" key="2">
    <source>
        <dbReference type="ARBA" id="ARBA00023284"/>
    </source>
</evidence>
<dbReference type="InterPro" id="IPR024706">
    <property type="entry name" value="Peroxiredoxin_AhpC-typ"/>
</dbReference>
<dbReference type="Proteomes" id="UP001180616">
    <property type="component" value="Chromosome"/>
</dbReference>
<accession>A0ABY9R8C2</accession>
<dbReference type="InterPro" id="IPR013766">
    <property type="entry name" value="Thioredoxin_domain"/>
</dbReference>
<dbReference type="InterPro" id="IPR050455">
    <property type="entry name" value="Tpx_Peroxidase_subfamily"/>
</dbReference>
<dbReference type="Gene3D" id="3.40.30.10">
    <property type="entry name" value="Glutaredoxin"/>
    <property type="match status" value="1"/>
</dbReference>
<feature type="region of interest" description="Disordered" evidence="3">
    <location>
        <begin position="123"/>
        <end position="171"/>
    </location>
</feature>
<evidence type="ECO:0000256" key="3">
    <source>
        <dbReference type="SAM" id="MobiDB-lite"/>
    </source>
</evidence>
<sequence>MSVPSQAAGLQDLIYQEAPRKPVDSVLKVAVGDTAPDFILPALPGPHTPASGPDTGTIRLSDFRGKRAVVLSFVPAAFTPVCSGQWPGYNIARTEFERRGAVLLGITTDNLPSLYAWTREMAERAPTPDASDATNAGRGTGNDDAGQSSPPPGKGRASASPHGKAGGPADTATGGVWFPVLSDFWPHGAVAASYGLLRGDGMAERALVIIDRQGIIRHIHVSDVNKRPPLDIILRALDALPAR</sequence>
<dbReference type="PANTHER" id="PTHR43110:SF1">
    <property type="entry name" value="THIOL PEROXIDASE"/>
    <property type="match status" value="1"/>
</dbReference>
<evidence type="ECO:0000259" key="4">
    <source>
        <dbReference type="PROSITE" id="PS51352"/>
    </source>
</evidence>
<keyword evidence="2" id="KW-0676">Redox-active center</keyword>
<protein>
    <submittedName>
        <fullName evidence="5">Redoxin domain-containing protein</fullName>
    </submittedName>
</protein>
<dbReference type="InterPro" id="IPR000866">
    <property type="entry name" value="AhpC/TSA"/>
</dbReference>
<dbReference type="PANTHER" id="PTHR43110">
    <property type="entry name" value="THIOL PEROXIDASE"/>
    <property type="match status" value="1"/>
</dbReference>
<dbReference type="PIRSF" id="PIRSF000239">
    <property type="entry name" value="AHPC"/>
    <property type="match status" value="1"/>
</dbReference>
<reference evidence="5" key="1">
    <citation type="submission" date="2023-09" db="EMBL/GenBank/DDBJ databases">
        <authorList>
            <consortium name="CW5 consortium"/>
            <person name="Lu C.-W."/>
        </authorList>
    </citation>
    <scope>NUCLEOTIDE SEQUENCE</scope>
    <source>
        <strain evidence="5">KPS</strain>
    </source>
</reference>
<keyword evidence="1" id="KW-0560">Oxidoreductase</keyword>
<dbReference type="Pfam" id="PF00578">
    <property type="entry name" value="AhpC-TSA"/>
    <property type="match status" value="2"/>
</dbReference>
<dbReference type="SUPFAM" id="SSF52833">
    <property type="entry name" value="Thioredoxin-like"/>
    <property type="match status" value="2"/>
</dbReference>
<evidence type="ECO:0000256" key="1">
    <source>
        <dbReference type="ARBA" id="ARBA00023002"/>
    </source>
</evidence>
<name>A0ABY9R8C2_9BACT</name>
<gene>
    <name evidence="5" type="ORF">KPS_002051</name>
</gene>
<organism evidence="5 6">
    <name type="scientific">Nitratidesulfovibrio liaohensis</name>
    <dbReference type="NCBI Taxonomy" id="2604158"/>
    <lineage>
        <taxon>Bacteria</taxon>
        <taxon>Pseudomonadati</taxon>
        <taxon>Thermodesulfobacteriota</taxon>
        <taxon>Desulfovibrionia</taxon>
        <taxon>Desulfovibrionales</taxon>
        <taxon>Desulfovibrionaceae</taxon>
        <taxon>Nitratidesulfovibrio</taxon>
    </lineage>
</organism>
<dbReference type="PROSITE" id="PS51352">
    <property type="entry name" value="THIOREDOXIN_2"/>
    <property type="match status" value="1"/>
</dbReference>
<feature type="domain" description="Thioredoxin" evidence="4">
    <location>
        <begin position="29"/>
        <end position="242"/>
    </location>
</feature>
<evidence type="ECO:0000313" key="5">
    <source>
        <dbReference type="EMBL" id="WMW67293.1"/>
    </source>
</evidence>
<dbReference type="InterPro" id="IPR036249">
    <property type="entry name" value="Thioredoxin-like_sf"/>
</dbReference>
<proteinExistence type="predicted"/>
<evidence type="ECO:0000313" key="6">
    <source>
        <dbReference type="Proteomes" id="UP001180616"/>
    </source>
</evidence>
<dbReference type="EMBL" id="CP133659">
    <property type="protein sequence ID" value="WMW67293.1"/>
    <property type="molecule type" value="Genomic_DNA"/>
</dbReference>